<dbReference type="Gene3D" id="3.30.1360.120">
    <property type="entry name" value="Probable tRNA modification gtpase trme, domain 1"/>
    <property type="match status" value="1"/>
</dbReference>
<dbReference type="InterPro" id="IPR007375">
    <property type="entry name" value="SoxG"/>
</dbReference>
<dbReference type="SUPFAM" id="SSF103025">
    <property type="entry name" value="Folate-binding domain"/>
    <property type="match status" value="1"/>
</dbReference>
<dbReference type="Pfam" id="PF04268">
    <property type="entry name" value="SoxG"/>
    <property type="match status" value="1"/>
</dbReference>
<dbReference type="RefSeq" id="WP_222509510.1">
    <property type="nucleotide sequence ID" value="NZ_JAHVJA010000011.1"/>
</dbReference>
<accession>A0ABS7NJX7</accession>
<dbReference type="Gene3D" id="3.30.70.1520">
    <property type="entry name" value="Heterotetrameric sarcosine oxidase"/>
    <property type="match status" value="1"/>
</dbReference>
<proteinExistence type="predicted"/>
<comment type="caution">
    <text evidence="1">The sequence shown here is derived from an EMBL/GenBank/DDBJ whole genome shotgun (WGS) entry which is preliminary data.</text>
</comment>
<organism evidence="1 2">
    <name type="scientific">Leisingera daeponensis</name>
    <dbReference type="NCBI Taxonomy" id="405746"/>
    <lineage>
        <taxon>Bacteria</taxon>
        <taxon>Pseudomonadati</taxon>
        <taxon>Pseudomonadota</taxon>
        <taxon>Alphaproteobacteria</taxon>
        <taxon>Rhodobacterales</taxon>
        <taxon>Roseobacteraceae</taxon>
        <taxon>Leisingera</taxon>
    </lineage>
</organism>
<evidence type="ECO:0000313" key="2">
    <source>
        <dbReference type="Proteomes" id="UP000766629"/>
    </source>
</evidence>
<evidence type="ECO:0008006" key="3">
    <source>
        <dbReference type="Google" id="ProtNLM"/>
    </source>
</evidence>
<reference evidence="1 2" key="1">
    <citation type="submission" date="2021-06" db="EMBL/GenBank/DDBJ databases">
        <title>50 bacteria genomes isolated from Dapeng, Shenzhen, China.</title>
        <authorList>
            <person name="Zheng W."/>
            <person name="Yu S."/>
            <person name="Huang Y."/>
        </authorList>
    </citation>
    <scope>NUCLEOTIDE SEQUENCE [LARGE SCALE GENOMIC DNA]</scope>
    <source>
        <strain evidence="1 2">DP1N14-2</strain>
    </source>
</reference>
<gene>
    <name evidence="1" type="ORF">KUV26_18675</name>
</gene>
<protein>
    <recommendedName>
        <fullName evidence="3">Sarcosine oxidase subunit gamma</fullName>
    </recommendedName>
</protein>
<dbReference type="Proteomes" id="UP000766629">
    <property type="component" value="Unassembled WGS sequence"/>
</dbReference>
<evidence type="ECO:0000313" key="1">
    <source>
        <dbReference type="EMBL" id="MBY6141470.1"/>
    </source>
</evidence>
<sequence>MCAAEARSPFCLEGLDLTGIPAAGPAGVEARIVTGTAVLRIMPFHGQAAAAGAALAPFGFTTLPAMGRFAEEGENRLAWAAGNCWHLISPRPAPALEQELKQALAGLAAVSSAGGGFLRLQISGTAACALMAKGCVLDLDRIEPGRSAVSLMAHTKLHLHRRADMGFDLLIPASHAASFWEWLAMSAAEFGLAVQTTAAAALEDRAPAPAALSA</sequence>
<name>A0ABS7NJX7_9RHOB</name>
<dbReference type="EMBL" id="JAHVJA010000011">
    <property type="protein sequence ID" value="MBY6141470.1"/>
    <property type="molecule type" value="Genomic_DNA"/>
</dbReference>
<keyword evidence="2" id="KW-1185">Reference proteome</keyword>
<dbReference type="InterPro" id="IPR027266">
    <property type="entry name" value="TrmE/GcvT-like"/>
</dbReference>